<evidence type="ECO:0000313" key="2">
    <source>
        <dbReference type="Proteomes" id="UP000281474"/>
    </source>
</evidence>
<dbReference type="EMBL" id="QZEI01000026">
    <property type="protein sequence ID" value="RLV59802.1"/>
    <property type="molecule type" value="Genomic_DNA"/>
</dbReference>
<evidence type="ECO:0000313" key="1">
    <source>
        <dbReference type="EMBL" id="RLV59802.1"/>
    </source>
</evidence>
<comment type="caution">
    <text evidence="1">The sequence shown here is derived from an EMBL/GenBank/DDBJ whole genome shotgun (WGS) entry which is preliminary data.</text>
</comment>
<accession>A0A3L8Q0B5</accession>
<protein>
    <submittedName>
        <fullName evidence="1">Uncharacterized protein</fullName>
    </submittedName>
</protein>
<reference evidence="1 2" key="1">
    <citation type="submission" date="2018-09" db="EMBL/GenBank/DDBJ databases">
        <title>Phylogeny of the Shewanellaceae, and recommendation for two new genera, Pseudoshewanella and Parashewanella.</title>
        <authorList>
            <person name="Wang G."/>
        </authorList>
    </citation>
    <scope>NUCLEOTIDE SEQUENCE [LARGE SCALE GENOMIC DNA]</scope>
    <source>
        <strain evidence="1 2">C51</strain>
    </source>
</reference>
<dbReference type="RefSeq" id="WP_121838865.1">
    <property type="nucleotide sequence ID" value="NZ_ML014775.1"/>
</dbReference>
<name>A0A3L8Q0B5_9GAMM</name>
<dbReference type="AlphaFoldDB" id="A0A3L8Q0B5"/>
<organism evidence="1 2">
    <name type="scientific">Parashewanella curva</name>
    <dbReference type="NCBI Taxonomy" id="2338552"/>
    <lineage>
        <taxon>Bacteria</taxon>
        <taxon>Pseudomonadati</taxon>
        <taxon>Pseudomonadota</taxon>
        <taxon>Gammaproteobacteria</taxon>
        <taxon>Alteromonadales</taxon>
        <taxon>Shewanellaceae</taxon>
        <taxon>Parashewanella</taxon>
    </lineage>
</organism>
<dbReference type="OrthoDB" id="6269924at2"/>
<gene>
    <name evidence="1" type="ORF">D5018_10020</name>
</gene>
<proteinExistence type="predicted"/>
<dbReference type="Proteomes" id="UP000281474">
    <property type="component" value="Unassembled WGS sequence"/>
</dbReference>
<keyword evidence="2" id="KW-1185">Reference proteome</keyword>
<sequence>MFDWFKRLFKKKEKQPERIKMYVEIPIEEIKLAPFDYSQLNVNPNFRDHIQKPYDQCKKK</sequence>